<dbReference type="AlphaFoldDB" id="A0A9D2AGF6"/>
<gene>
    <name evidence="2" type="ORF">H9862_00240</name>
</gene>
<name>A0A9D2AGF6_9BACT</name>
<dbReference type="Proteomes" id="UP000823964">
    <property type="component" value="Unassembled WGS sequence"/>
</dbReference>
<accession>A0A9D2AGF6</accession>
<feature type="signal peptide" evidence="1">
    <location>
        <begin position="1"/>
        <end position="21"/>
    </location>
</feature>
<protein>
    <recommendedName>
        <fullName evidence="4">Alginate export domain-containing protein</fullName>
    </recommendedName>
</protein>
<sequence length="456" mass="50841">MKHIAQGIAATALLLSGVSAAKDSVAFYQPQQADTDISVTTAPAGSFDEFADSTVDAIKDALRLYKAEDKSSLVQEVKLSWMEQYQIAVVQPNGSNSHHLKPGASPVNQEFRRSWVGLNIKLNTGTLFHTWARIGGLPMRETYAGGRTRKNYSYADFFDLYIQQEIPGVEGLSVKVGKLKPLFTMDYTEASSKIKCVERSLIGQFNGLDSNWGIDVTYAPRKDLSFYVQLLANDRASGVKSMTHSDVYRDGRGLKGEFGWEDKFFAIVGARYRFIETADSSHELVFQYMHDFDNSYDGHSEQGANYYGPGVQDSISVGYLYNRDRFTFMANAVAFYDVVDAEGGSNCYGLQIQPSYLVTPHVELVFRYTALSSLEYHGKGGTVVPLSADRYICTQTTAPLRCEHANAFYIGANFFFSAKNPDALKLMIGAEYITARTEGTDVYNGWEFTSAFRWSF</sequence>
<evidence type="ECO:0000256" key="1">
    <source>
        <dbReference type="SAM" id="SignalP"/>
    </source>
</evidence>
<keyword evidence="1" id="KW-0732">Signal</keyword>
<dbReference type="SUPFAM" id="SSF56935">
    <property type="entry name" value="Porins"/>
    <property type="match status" value="1"/>
</dbReference>
<organism evidence="2 3">
    <name type="scientific">Candidatus Akkermansia intestinigallinarum</name>
    <dbReference type="NCBI Taxonomy" id="2838431"/>
    <lineage>
        <taxon>Bacteria</taxon>
        <taxon>Pseudomonadati</taxon>
        <taxon>Verrucomicrobiota</taxon>
        <taxon>Verrucomicrobiia</taxon>
        <taxon>Verrucomicrobiales</taxon>
        <taxon>Akkermansiaceae</taxon>
        <taxon>Akkermansia</taxon>
    </lineage>
</organism>
<reference evidence="2" key="2">
    <citation type="submission" date="2021-04" db="EMBL/GenBank/DDBJ databases">
        <authorList>
            <person name="Gilroy R."/>
        </authorList>
    </citation>
    <scope>NUCLEOTIDE SEQUENCE</scope>
    <source>
        <strain evidence="2">14975</strain>
    </source>
</reference>
<evidence type="ECO:0008006" key="4">
    <source>
        <dbReference type="Google" id="ProtNLM"/>
    </source>
</evidence>
<reference evidence="2" key="1">
    <citation type="journal article" date="2021" name="PeerJ">
        <title>Extensive microbial diversity within the chicken gut microbiome revealed by metagenomics and culture.</title>
        <authorList>
            <person name="Gilroy R."/>
            <person name="Ravi A."/>
            <person name="Getino M."/>
            <person name="Pursley I."/>
            <person name="Horton D.L."/>
            <person name="Alikhan N.F."/>
            <person name="Baker D."/>
            <person name="Gharbi K."/>
            <person name="Hall N."/>
            <person name="Watson M."/>
            <person name="Adriaenssens E.M."/>
            <person name="Foster-Nyarko E."/>
            <person name="Jarju S."/>
            <person name="Secka A."/>
            <person name="Antonio M."/>
            <person name="Oren A."/>
            <person name="Chaudhuri R.R."/>
            <person name="La Ragione R."/>
            <person name="Hildebrand F."/>
            <person name="Pallen M.J."/>
        </authorList>
    </citation>
    <scope>NUCLEOTIDE SEQUENCE</scope>
    <source>
        <strain evidence="2">14975</strain>
    </source>
</reference>
<evidence type="ECO:0000313" key="3">
    <source>
        <dbReference type="Proteomes" id="UP000823964"/>
    </source>
</evidence>
<dbReference type="Gene3D" id="2.40.160.10">
    <property type="entry name" value="Porin"/>
    <property type="match status" value="1"/>
</dbReference>
<evidence type="ECO:0000313" key="2">
    <source>
        <dbReference type="EMBL" id="HIX19012.1"/>
    </source>
</evidence>
<comment type="caution">
    <text evidence="2">The sequence shown here is derived from an EMBL/GenBank/DDBJ whole genome shotgun (WGS) entry which is preliminary data.</text>
</comment>
<dbReference type="InterPro" id="IPR023614">
    <property type="entry name" value="Porin_dom_sf"/>
</dbReference>
<dbReference type="EMBL" id="DXFQ01000005">
    <property type="protein sequence ID" value="HIX19012.1"/>
    <property type="molecule type" value="Genomic_DNA"/>
</dbReference>
<feature type="chain" id="PRO_5039697305" description="Alginate export domain-containing protein" evidence="1">
    <location>
        <begin position="22"/>
        <end position="456"/>
    </location>
</feature>
<proteinExistence type="predicted"/>